<evidence type="ECO:0000256" key="7">
    <source>
        <dbReference type="ARBA" id="ARBA00023163"/>
    </source>
</evidence>
<name>A0ABD3CY21_9LAMI</name>
<dbReference type="SMART" id="SM00415">
    <property type="entry name" value="HSF"/>
    <property type="match status" value="1"/>
</dbReference>
<protein>
    <recommendedName>
        <fullName evidence="11">HSF-type DNA-binding domain-containing protein</fullName>
    </recommendedName>
</protein>
<comment type="caution">
    <text evidence="12">The sequence shown here is derived from an EMBL/GenBank/DDBJ whole genome shotgun (WGS) entry which is preliminary data.</text>
</comment>
<sequence>MNILPRYFKHNNFSSFVRQLNTYGFRKVDPDKWEFANEGFLRGQKHLLKNIRRRKNNPSNPQASSKQNSNLESCAEVGMYESLDAEIERLRRDKHVLMVELVKLRQQQQKTKIHLEEMEQSLQGTELKQQQTMRFLARAIKNPTFLQQSDGRNKRMKKIDLVDNINGKEFVDNNVGDFYVKMEPREYDDGISGFDCGDADMQEPLMTTTEEERVLSSYHDQEKLHIKENSYDELFWDDLIHEGIDDGCY</sequence>
<keyword evidence="8" id="KW-0539">Nucleus</keyword>
<keyword evidence="3" id="KW-0597">Phosphoprotein</keyword>
<reference evidence="13" key="1">
    <citation type="journal article" date="2024" name="IScience">
        <title>Strigolactones Initiate the Formation of Haustorium-like Structures in Castilleja.</title>
        <authorList>
            <person name="Buerger M."/>
            <person name="Peterson D."/>
            <person name="Chory J."/>
        </authorList>
    </citation>
    <scope>NUCLEOTIDE SEQUENCE [LARGE SCALE GENOMIC DNA]</scope>
</reference>
<dbReference type="InterPro" id="IPR000232">
    <property type="entry name" value="HSF_DNA-bd"/>
</dbReference>
<organism evidence="12 13">
    <name type="scientific">Castilleja foliolosa</name>
    <dbReference type="NCBI Taxonomy" id="1961234"/>
    <lineage>
        <taxon>Eukaryota</taxon>
        <taxon>Viridiplantae</taxon>
        <taxon>Streptophyta</taxon>
        <taxon>Embryophyta</taxon>
        <taxon>Tracheophyta</taxon>
        <taxon>Spermatophyta</taxon>
        <taxon>Magnoliopsida</taxon>
        <taxon>eudicotyledons</taxon>
        <taxon>Gunneridae</taxon>
        <taxon>Pentapetalae</taxon>
        <taxon>asterids</taxon>
        <taxon>lamiids</taxon>
        <taxon>Lamiales</taxon>
        <taxon>Orobanchaceae</taxon>
        <taxon>Pedicularideae</taxon>
        <taxon>Castillejinae</taxon>
        <taxon>Castilleja</taxon>
    </lineage>
</organism>
<keyword evidence="6" id="KW-0238">DNA-binding</keyword>
<keyword evidence="7" id="KW-0804">Transcription</keyword>
<proteinExistence type="inferred from homology"/>
<gene>
    <name evidence="12" type="ORF">CASFOL_021523</name>
</gene>
<accession>A0ABD3CY21</accession>
<keyword evidence="5" id="KW-0346">Stress response</keyword>
<evidence type="ECO:0000256" key="3">
    <source>
        <dbReference type="ARBA" id="ARBA00022553"/>
    </source>
</evidence>
<dbReference type="Pfam" id="PF00447">
    <property type="entry name" value="HSF_DNA-bind"/>
    <property type="match status" value="1"/>
</dbReference>
<dbReference type="GO" id="GO:0005634">
    <property type="term" value="C:nucleus"/>
    <property type="evidence" value="ECO:0007669"/>
    <property type="project" value="UniProtKB-SubCell"/>
</dbReference>
<evidence type="ECO:0000313" key="12">
    <source>
        <dbReference type="EMBL" id="KAL3634469.1"/>
    </source>
</evidence>
<dbReference type="PROSITE" id="PS00434">
    <property type="entry name" value="HSF_DOMAIN"/>
    <property type="match status" value="1"/>
</dbReference>
<comment type="similarity">
    <text evidence="9">Belongs to the HSF family.</text>
</comment>
<dbReference type="InterPro" id="IPR036390">
    <property type="entry name" value="WH_DNA-bd_sf"/>
</dbReference>
<dbReference type="AlphaFoldDB" id="A0ABD3CY21"/>
<dbReference type="Gene3D" id="1.10.10.10">
    <property type="entry name" value="Winged helix-like DNA-binding domain superfamily/Winged helix DNA-binding domain"/>
    <property type="match status" value="1"/>
</dbReference>
<evidence type="ECO:0000259" key="11">
    <source>
        <dbReference type="PROSITE" id="PS00434"/>
    </source>
</evidence>
<feature type="coiled-coil region" evidence="10">
    <location>
        <begin position="80"/>
        <end position="121"/>
    </location>
</feature>
<dbReference type="EMBL" id="JAVIJP010000028">
    <property type="protein sequence ID" value="KAL3634469.1"/>
    <property type="molecule type" value="Genomic_DNA"/>
</dbReference>
<evidence type="ECO:0000256" key="8">
    <source>
        <dbReference type="ARBA" id="ARBA00023242"/>
    </source>
</evidence>
<evidence type="ECO:0000256" key="1">
    <source>
        <dbReference type="ARBA" id="ARBA00004123"/>
    </source>
</evidence>
<dbReference type="PANTHER" id="PTHR10015">
    <property type="entry name" value="HEAT SHOCK TRANSCRIPTION FACTOR"/>
    <property type="match status" value="1"/>
</dbReference>
<keyword evidence="4" id="KW-0805">Transcription regulation</keyword>
<evidence type="ECO:0000313" key="13">
    <source>
        <dbReference type="Proteomes" id="UP001632038"/>
    </source>
</evidence>
<dbReference type="PRINTS" id="PR00056">
    <property type="entry name" value="HSFDOMAIN"/>
</dbReference>
<dbReference type="FunFam" id="1.10.10.10:FF:000037">
    <property type="entry name" value="Heat stress transcription factor B-4"/>
    <property type="match status" value="1"/>
</dbReference>
<keyword evidence="13" id="KW-1185">Reference proteome</keyword>
<evidence type="ECO:0000256" key="10">
    <source>
        <dbReference type="SAM" id="Coils"/>
    </source>
</evidence>
<evidence type="ECO:0000256" key="5">
    <source>
        <dbReference type="ARBA" id="ARBA00023016"/>
    </source>
</evidence>
<dbReference type="Proteomes" id="UP001632038">
    <property type="component" value="Unassembled WGS sequence"/>
</dbReference>
<dbReference type="GO" id="GO:0003677">
    <property type="term" value="F:DNA binding"/>
    <property type="evidence" value="ECO:0007669"/>
    <property type="project" value="UniProtKB-KW"/>
</dbReference>
<evidence type="ECO:0000256" key="2">
    <source>
        <dbReference type="ARBA" id="ARBA00011233"/>
    </source>
</evidence>
<dbReference type="InterPro" id="IPR036388">
    <property type="entry name" value="WH-like_DNA-bd_sf"/>
</dbReference>
<comment type="subunit">
    <text evidence="2">Homotrimer.</text>
</comment>
<dbReference type="SUPFAM" id="SSF46785">
    <property type="entry name" value="Winged helix' DNA-binding domain"/>
    <property type="match status" value="1"/>
</dbReference>
<keyword evidence="10" id="KW-0175">Coiled coil</keyword>
<dbReference type="PANTHER" id="PTHR10015:SF322">
    <property type="entry name" value="HEAT STRESS TRANSCRIPTION FACTOR A-7A"/>
    <property type="match status" value="1"/>
</dbReference>
<evidence type="ECO:0000256" key="6">
    <source>
        <dbReference type="ARBA" id="ARBA00023125"/>
    </source>
</evidence>
<feature type="domain" description="HSF-type DNA-binding" evidence="11">
    <location>
        <begin position="4"/>
        <end position="28"/>
    </location>
</feature>
<evidence type="ECO:0000256" key="9">
    <source>
        <dbReference type="RuleBase" id="RU004020"/>
    </source>
</evidence>
<comment type="subcellular location">
    <subcellularLocation>
        <location evidence="1">Nucleus</location>
    </subcellularLocation>
</comment>
<evidence type="ECO:0000256" key="4">
    <source>
        <dbReference type="ARBA" id="ARBA00023015"/>
    </source>
</evidence>